<dbReference type="SUPFAM" id="SSF53448">
    <property type="entry name" value="Nucleotide-diphospho-sugar transferases"/>
    <property type="match status" value="1"/>
</dbReference>
<sequence>PGRLYLSEFFTGLGWVLTKKLWGELEVKWPQCCQGFSWDLWLRHNANTKGRRTIIPDVSRTFHFGRKGSNVNNDFFYVLYFLHHSFNTNKYTQIADMHRMTE</sequence>
<proteinExistence type="inferred from homology"/>
<dbReference type="AlphaFoldDB" id="A0A0L0F5K6"/>
<dbReference type="STRING" id="667725.A0A0L0F5K6"/>
<protein>
    <recommendedName>
        <fullName evidence="16">Protein O-linked-mannose beta-1,2-N-acetylglucosaminyltransferase 1</fullName>
    </recommendedName>
</protein>
<keyword evidence="12" id="KW-0472">Membrane</keyword>
<keyword evidence="10" id="KW-1133">Transmembrane helix</keyword>
<evidence type="ECO:0000256" key="10">
    <source>
        <dbReference type="ARBA" id="ARBA00022989"/>
    </source>
</evidence>
<keyword evidence="13" id="KW-0464">Manganese</keyword>
<accession>A0A0L0F5K6</accession>
<dbReference type="InterPro" id="IPR052463">
    <property type="entry name" value="O-linked_mannose_GnT"/>
</dbReference>
<organism evidence="14 15">
    <name type="scientific">Sphaeroforma arctica JP610</name>
    <dbReference type="NCBI Taxonomy" id="667725"/>
    <lineage>
        <taxon>Eukaryota</taxon>
        <taxon>Ichthyosporea</taxon>
        <taxon>Ichthyophonida</taxon>
        <taxon>Sphaeroforma</taxon>
    </lineage>
</organism>
<evidence type="ECO:0000256" key="4">
    <source>
        <dbReference type="ARBA" id="ARBA00006492"/>
    </source>
</evidence>
<comment type="cofactor">
    <cofactor evidence="1">
        <name>Mn(2+)</name>
        <dbReference type="ChEBI" id="CHEBI:29035"/>
    </cofactor>
</comment>
<keyword evidence="9" id="KW-0735">Signal-anchor</keyword>
<dbReference type="RefSeq" id="XP_014145899.1">
    <property type="nucleotide sequence ID" value="XM_014290424.1"/>
</dbReference>
<dbReference type="GO" id="GO:0046872">
    <property type="term" value="F:metal ion binding"/>
    <property type="evidence" value="ECO:0007669"/>
    <property type="project" value="UniProtKB-KW"/>
</dbReference>
<dbReference type="GO" id="GO:0000139">
    <property type="term" value="C:Golgi membrane"/>
    <property type="evidence" value="ECO:0007669"/>
    <property type="project" value="UniProtKB-SubCell"/>
</dbReference>
<dbReference type="EMBL" id="KQ247737">
    <property type="protein sequence ID" value="KNC71997.1"/>
    <property type="molecule type" value="Genomic_DNA"/>
</dbReference>
<dbReference type="Pfam" id="PF03071">
    <property type="entry name" value="GNT-I"/>
    <property type="match status" value="1"/>
</dbReference>
<dbReference type="GO" id="GO:0047223">
    <property type="term" value="F:beta-1,3-galactosyl-O-glycosyl-glycoprotein beta-1,3-N-acetylglucosaminyltransferase activity"/>
    <property type="evidence" value="ECO:0007669"/>
    <property type="project" value="TreeGrafter"/>
</dbReference>
<dbReference type="PANTHER" id="PTHR46396">
    <property type="entry name" value="PROTEIN O-LINKED-MANNOSE BETA-1,2-N-ACETYLGLUCOSAMINYLTRANSFERASE 1"/>
    <property type="match status" value="1"/>
</dbReference>
<evidence type="ECO:0000256" key="13">
    <source>
        <dbReference type="ARBA" id="ARBA00023211"/>
    </source>
</evidence>
<evidence type="ECO:0000256" key="5">
    <source>
        <dbReference type="ARBA" id="ARBA00022676"/>
    </source>
</evidence>
<evidence type="ECO:0000256" key="2">
    <source>
        <dbReference type="ARBA" id="ARBA00004323"/>
    </source>
</evidence>
<evidence type="ECO:0000256" key="3">
    <source>
        <dbReference type="ARBA" id="ARBA00004922"/>
    </source>
</evidence>
<dbReference type="UniPathway" id="UPA00378"/>
<evidence type="ECO:0000313" key="14">
    <source>
        <dbReference type="EMBL" id="KNC71997.1"/>
    </source>
</evidence>
<evidence type="ECO:0000256" key="12">
    <source>
        <dbReference type="ARBA" id="ARBA00023136"/>
    </source>
</evidence>
<dbReference type="GO" id="GO:0016266">
    <property type="term" value="P:protein O-linked glycosylation via N-acetyl-galactosamine"/>
    <property type="evidence" value="ECO:0007669"/>
    <property type="project" value="TreeGrafter"/>
</dbReference>
<keyword evidence="11" id="KW-0333">Golgi apparatus</keyword>
<keyword evidence="5" id="KW-0328">Glycosyltransferase</keyword>
<dbReference type="Gene3D" id="3.90.550.10">
    <property type="entry name" value="Spore Coat Polysaccharide Biosynthesis Protein SpsA, Chain A"/>
    <property type="match status" value="1"/>
</dbReference>
<evidence type="ECO:0000256" key="1">
    <source>
        <dbReference type="ARBA" id="ARBA00001936"/>
    </source>
</evidence>
<keyword evidence="7" id="KW-0812">Transmembrane</keyword>
<dbReference type="InterPro" id="IPR029044">
    <property type="entry name" value="Nucleotide-diphossugar_trans"/>
</dbReference>
<evidence type="ECO:0000256" key="9">
    <source>
        <dbReference type="ARBA" id="ARBA00022968"/>
    </source>
</evidence>
<comment type="pathway">
    <text evidence="3">Protein modification; protein glycosylation.</text>
</comment>
<keyword evidence="6" id="KW-0808">Transferase</keyword>
<gene>
    <name evidence="14" type="ORF">SARC_15454</name>
</gene>
<evidence type="ECO:0000256" key="11">
    <source>
        <dbReference type="ARBA" id="ARBA00023034"/>
    </source>
</evidence>
<evidence type="ECO:0000256" key="7">
    <source>
        <dbReference type="ARBA" id="ARBA00022692"/>
    </source>
</evidence>
<dbReference type="GeneID" id="25915958"/>
<name>A0A0L0F5K6_9EUKA</name>
<feature type="non-terminal residue" evidence="14">
    <location>
        <position position="102"/>
    </location>
</feature>
<evidence type="ECO:0008006" key="16">
    <source>
        <dbReference type="Google" id="ProtNLM"/>
    </source>
</evidence>
<feature type="non-terminal residue" evidence="14">
    <location>
        <position position="1"/>
    </location>
</feature>
<dbReference type="PANTHER" id="PTHR46396:SF1">
    <property type="entry name" value="PROTEIN O-LINKED-MANNOSE BETA-1,2-N-ACETYLGLUCOSAMINYLTRANSFERASE 1"/>
    <property type="match status" value="1"/>
</dbReference>
<evidence type="ECO:0000313" key="15">
    <source>
        <dbReference type="Proteomes" id="UP000054560"/>
    </source>
</evidence>
<evidence type="ECO:0000256" key="6">
    <source>
        <dbReference type="ARBA" id="ARBA00022679"/>
    </source>
</evidence>
<comment type="subcellular location">
    <subcellularLocation>
        <location evidence="2">Golgi apparatus membrane</location>
        <topology evidence="2">Single-pass type II membrane protein</topology>
    </subcellularLocation>
</comment>
<dbReference type="InterPro" id="IPR004139">
    <property type="entry name" value="Glyco_trans_13"/>
</dbReference>
<keyword evidence="15" id="KW-1185">Reference proteome</keyword>
<reference evidence="14 15" key="1">
    <citation type="submission" date="2011-02" db="EMBL/GenBank/DDBJ databases">
        <title>The Genome Sequence of Sphaeroforma arctica JP610.</title>
        <authorList>
            <consortium name="The Broad Institute Genome Sequencing Platform"/>
            <person name="Russ C."/>
            <person name="Cuomo C."/>
            <person name="Young S.K."/>
            <person name="Zeng Q."/>
            <person name="Gargeya S."/>
            <person name="Alvarado L."/>
            <person name="Berlin A."/>
            <person name="Chapman S.B."/>
            <person name="Chen Z."/>
            <person name="Freedman E."/>
            <person name="Gellesch M."/>
            <person name="Goldberg J."/>
            <person name="Griggs A."/>
            <person name="Gujja S."/>
            <person name="Heilman E."/>
            <person name="Heiman D."/>
            <person name="Howarth C."/>
            <person name="Mehta T."/>
            <person name="Neiman D."/>
            <person name="Pearson M."/>
            <person name="Roberts A."/>
            <person name="Saif S."/>
            <person name="Shea T."/>
            <person name="Shenoy N."/>
            <person name="Sisk P."/>
            <person name="Stolte C."/>
            <person name="Sykes S."/>
            <person name="White J."/>
            <person name="Yandava C."/>
            <person name="Burger G."/>
            <person name="Gray M.W."/>
            <person name="Holland P.W.H."/>
            <person name="King N."/>
            <person name="Lang F.B.F."/>
            <person name="Roger A.J."/>
            <person name="Ruiz-Trillo I."/>
            <person name="Haas B."/>
            <person name="Nusbaum C."/>
            <person name="Birren B."/>
        </authorList>
    </citation>
    <scope>NUCLEOTIDE SEQUENCE [LARGE SCALE GENOMIC DNA]</scope>
    <source>
        <strain evidence="14 15">JP610</strain>
    </source>
</reference>
<dbReference type="Proteomes" id="UP000054560">
    <property type="component" value="Unassembled WGS sequence"/>
</dbReference>
<dbReference type="OrthoDB" id="440755at2759"/>
<evidence type="ECO:0000256" key="8">
    <source>
        <dbReference type="ARBA" id="ARBA00022723"/>
    </source>
</evidence>
<keyword evidence="8" id="KW-0479">Metal-binding</keyword>
<comment type="similarity">
    <text evidence="4">Belongs to the glycosyltransferase 13 family.</text>
</comment>